<dbReference type="AlphaFoldDB" id="A0AAQ2WXW1"/>
<geneLocation type="plasmid" evidence="2 3">
    <name>p410-lp97</name>
</geneLocation>
<dbReference type="Pfam" id="PF18135">
    <property type="entry name" value="Type_ISP_C"/>
    <property type="match status" value="1"/>
</dbReference>
<dbReference type="RefSeq" id="WP_269480813.1">
    <property type="nucleotide sequence ID" value="NZ_CP072480.1"/>
</dbReference>
<proteinExistence type="predicted"/>
<name>A0AAQ2WXW1_9SPIR</name>
<accession>A0AAQ2WXW1</accession>
<evidence type="ECO:0000313" key="3">
    <source>
        <dbReference type="Proteomes" id="UP001164544"/>
    </source>
</evidence>
<protein>
    <recommendedName>
        <fullName evidence="1">Type ISP restriction-modification enzyme LLaBIII C-terminal specificity domain-containing protein</fullName>
    </recommendedName>
</protein>
<evidence type="ECO:0000259" key="1">
    <source>
        <dbReference type="Pfam" id="PF18135"/>
    </source>
</evidence>
<feature type="domain" description="Type ISP restriction-modification enzyme LLaBIII C-terminal specificity" evidence="1">
    <location>
        <begin position="17"/>
        <end position="146"/>
    </location>
</feature>
<dbReference type="EMBL" id="CP114638">
    <property type="protein sequence ID" value="WAZ91483.1"/>
    <property type="molecule type" value="Genomic_DNA"/>
</dbReference>
<sequence length="151" mass="18047">MDSRGWKLPVVRQFLKYIKIGEKCVKRIVYRLFDYRFIYYTKTKGVVTRSSYKIMKHMLNIDNNIDLLTTRFFVTKSFKHNFVVPSSVVIEQCLFPNGINGGESYYLFPLFIIEEQRSLLDSSVKTNFQENFINFINDRYHKQFEVQEILG</sequence>
<gene>
    <name evidence="2" type="ORF">O5398_04365</name>
</gene>
<dbReference type="Proteomes" id="UP001164544">
    <property type="component" value="Plasmid p410-lp97"/>
</dbReference>
<keyword evidence="2" id="KW-0614">Plasmid</keyword>
<organism evidence="2 3">
    <name type="scientific">Borrelia miyamotoi</name>
    <dbReference type="NCBI Taxonomy" id="47466"/>
    <lineage>
        <taxon>Bacteria</taxon>
        <taxon>Pseudomonadati</taxon>
        <taxon>Spirochaetota</taxon>
        <taxon>Spirochaetia</taxon>
        <taxon>Spirochaetales</taxon>
        <taxon>Borreliaceae</taxon>
        <taxon>Borrelia</taxon>
    </lineage>
</organism>
<reference evidence="2" key="1">
    <citation type="submission" date="2022-12" db="EMBL/GenBank/DDBJ databases">
        <title>B. miyamotoi WGS.</title>
        <authorList>
            <person name="Kuleshov K.V."/>
            <person name="Hoornstra D."/>
            <person name="Hovius J.W."/>
            <person name="Platonov A.E."/>
            <person name="Telford S.R. III."/>
        </authorList>
    </citation>
    <scope>NUCLEOTIDE SEQUENCE</scope>
    <source>
        <strain evidence="2">410</strain>
        <plasmid evidence="2">p410-lp97</plasmid>
    </source>
</reference>
<dbReference type="InterPro" id="IPR041635">
    <property type="entry name" value="Type_ISP_LLaBIII_C"/>
</dbReference>
<evidence type="ECO:0000313" key="2">
    <source>
        <dbReference type="EMBL" id="WAZ91483.1"/>
    </source>
</evidence>